<comment type="caution">
    <text evidence="2">The sequence shown here is derived from an EMBL/GenBank/DDBJ whole genome shotgun (WGS) entry which is preliminary data.</text>
</comment>
<gene>
    <name evidence="2" type="ORF">TISLANDTSLP1_19750</name>
</gene>
<protein>
    <submittedName>
        <fullName evidence="2">Nucleotidyltransferase</fullName>
    </submittedName>
</protein>
<dbReference type="Gene3D" id="3.30.460.10">
    <property type="entry name" value="Beta Polymerase, domain 2"/>
    <property type="match status" value="1"/>
</dbReference>
<name>A0A9W6GIH6_9BACT</name>
<dbReference type="InterPro" id="IPR043519">
    <property type="entry name" value="NT_sf"/>
</dbReference>
<dbReference type="Pfam" id="PF18765">
    <property type="entry name" value="Polbeta"/>
    <property type="match status" value="1"/>
</dbReference>
<feature type="domain" description="Polymerase beta nucleotidyltransferase" evidence="1">
    <location>
        <begin position="18"/>
        <end position="106"/>
    </location>
</feature>
<proteinExistence type="predicted"/>
<reference evidence="2" key="1">
    <citation type="submission" date="2022-12" db="EMBL/GenBank/DDBJ databases">
        <title>Reference genome sequencing for broad-spectrum identification of bacterial and archaeal isolates by mass spectrometry.</title>
        <authorList>
            <person name="Sekiguchi Y."/>
            <person name="Tourlousse D.M."/>
        </authorList>
    </citation>
    <scope>NUCLEOTIDE SEQUENCE</scope>
    <source>
        <strain evidence="2">TSL-P1</strain>
    </source>
</reference>
<dbReference type="InterPro" id="IPR052930">
    <property type="entry name" value="TA_antitoxin_MntA"/>
</dbReference>
<dbReference type="SUPFAM" id="SSF81301">
    <property type="entry name" value="Nucleotidyltransferase"/>
    <property type="match status" value="1"/>
</dbReference>
<dbReference type="Proteomes" id="UP001144297">
    <property type="component" value="Unassembled WGS sequence"/>
</dbReference>
<sequence length="136" mass="15883">MNLSIKKAQKKEIEQLKHILNELRKKNKILLAYLYGSSATKNIHARSDIDLALYINVPENESFDIIEQIVMSIDRDVEILRLDDEDESPFIIQQALKGVALVEPDTETLYKLFDRVLHETETIRFRRKIKDESKGE</sequence>
<accession>A0A9W6GIH6</accession>
<dbReference type="EMBL" id="BSDX01000001">
    <property type="protein sequence ID" value="GLI54282.1"/>
    <property type="molecule type" value="Genomic_DNA"/>
</dbReference>
<dbReference type="AlphaFoldDB" id="A0A9W6GIH6"/>
<dbReference type="CDD" id="cd05403">
    <property type="entry name" value="NT_KNTase_like"/>
    <property type="match status" value="1"/>
</dbReference>
<evidence type="ECO:0000313" key="3">
    <source>
        <dbReference type="Proteomes" id="UP001144297"/>
    </source>
</evidence>
<evidence type="ECO:0000259" key="1">
    <source>
        <dbReference type="Pfam" id="PF18765"/>
    </source>
</evidence>
<evidence type="ECO:0000313" key="2">
    <source>
        <dbReference type="EMBL" id="GLI54282.1"/>
    </source>
</evidence>
<organism evidence="2 3">
    <name type="scientific">Thermodesulfovibrio yellowstonii</name>
    <dbReference type="NCBI Taxonomy" id="28262"/>
    <lineage>
        <taxon>Bacteria</taxon>
        <taxon>Pseudomonadati</taxon>
        <taxon>Nitrospirota</taxon>
        <taxon>Thermodesulfovibrionia</taxon>
        <taxon>Thermodesulfovibrionales</taxon>
        <taxon>Thermodesulfovibrionaceae</taxon>
        <taxon>Thermodesulfovibrio</taxon>
    </lineage>
</organism>
<keyword evidence="3" id="KW-1185">Reference proteome</keyword>
<dbReference type="PANTHER" id="PTHR43852:SF3">
    <property type="entry name" value="NUCLEOTIDYLTRANSFERASE"/>
    <property type="match status" value="1"/>
</dbReference>
<dbReference type="PANTHER" id="PTHR43852">
    <property type="entry name" value="NUCLEOTIDYLTRANSFERASE"/>
    <property type="match status" value="1"/>
</dbReference>
<dbReference type="InterPro" id="IPR041633">
    <property type="entry name" value="Polbeta"/>
</dbReference>